<comment type="caution">
    <text evidence="2">The sequence shown here is derived from an EMBL/GenBank/DDBJ whole genome shotgun (WGS) entry which is preliminary data.</text>
</comment>
<gene>
    <name evidence="2" type="ORF">EVAR_159_1</name>
</gene>
<evidence type="ECO:0000313" key="2">
    <source>
        <dbReference type="EMBL" id="GBO98607.1"/>
    </source>
</evidence>
<proteinExistence type="predicted"/>
<organism evidence="2 3">
    <name type="scientific">Eumeta variegata</name>
    <name type="common">Bagworm moth</name>
    <name type="synonym">Eumeta japonica</name>
    <dbReference type="NCBI Taxonomy" id="151549"/>
    <lineage>
        <taxon>Eukaryota</taxon>
        <taxon>Metazoa</taxon>
        <taxon>Ecdysozoa</taxon>
        <taxon>Arthropoda</taxon>
        <taxon>Hexapoda</taxon>
        <taxon>Insecta</taxon>
        <taxon>Pterygota</taxon>
        <taxon>Neoptera</taxon>
        <taxon>Endopterygota</taxon>
        <taxon>Lepidoptera</taxon>
        <taxon>Glossata</taxon>
        <taxon>Ditrysia</taxon>
        <taxon>Tineoidea</taxon>
        <taxon>Psychidae</taxon>
        <taxon>Oiketicinae</taxon>
        <taxon>Eumeta</taxon>
    </lineage>
</organism>
<dbReference type="EMBL" id="BGZK01000001">
    <property type="protein sequence ID" value="GBO98607.1"/>
    <property type="molecule type" value="Genomic_DNA"/>
</dbReference>
<dbReference type="Proteomes" id="UP000299102">
    <property type="component" value="Unassembled WGS sequence"/>
</dbReference>
<feature type="region of interest" description="Disordered" evidence="1">
    <location>
        <begin position="1"/>
        <end position="67"/>
    </location>
</feature>
<evidence type="ECO:0000256" key="1">
    <source>
        <dbReference type="SAM" id="MobiDB-lite"/>
    </source>
</evidence>
<protein>
    <submittedName>
        <fullName evidence="2">Uncharacterized protein</fullName>
    </submittedName>
</protein>
<sequence length="80" mass="8271">MGTGVGVESGQRSEQSANTPAVDIENKRDADKQQIGIAEVGPSGRDPVTSHAPSARAPRGGLNHNRAASSCFVNKYTPPA</sequence>
<name>A0A4C1SBP6_EUMVA</name>
<accession>A0A4C1SBP6</accession>
<reference evidence="2 3" key="1">
    <citation type="journal article" date="2019" name="Commun. Biol.">
        <title>The bagworm genome reveals a unique fibroin gene that provides high tensile strength.</title>
        <authorList>
            <person name="Kono N."/>
            <person name="Nakamura H."/>
            <person name="Ohtoshi R."/>
            <person name="Tomita M."/>
            <person name="Numata K."/>
            <person name="Arakawa K."/>
        </authorList>
    </citation>
    <scope>NUCLEOTIDE SEQUENCE [LARGE SCALE GENOMIC DNA]</scope>
</reference>
<feature type="compositionally biased region" description="Polar residues" evidence="1">
    <location>
        <begin position="10"/>
        <end position="19"/>
    </location>
</feature>
<dbReference type="AlphaFoldDB" id="A0A4C1SBP6"/>
<keyword evidence="3" id="KW-1185">Reference proteome</keyword>
<evidence type="ECO:0000313" key="3">
    <source>
        <dbReference type="Proteomes" id="UP000299102"/>
    </source>
</evidence>